<evidence type="ECO:0008006" key="2">
    <source>
        <dbReference type="Google" id="ProtNLM"/>
    </source>
</evidence>
<dbReference type="AlphaFoldDB" id="A0A382DKE6"/>
<protein>
    <recommendedName>
        <fullName evidence="2">Alginate export domain-containing protein</fullName>
    </recommendedName>
</protein>
<accession>A0A382DKE6</accession>
<feature type="non-terminal residue" evidence="1">
    <location>
        <position position="355"/>
    </location>
</feature>
<organism evidence="1">
    <name type="scientific">marine metagenome</name>
    <dbReference type="NCBI Taxonomy" id="408172"/>
    <lineage>
        <taxon>unclassified sequences</taxon>
        <taxon>metagenomes</taxon>
        <taxon>ecological metagenomes</taxon>
    </lineage>
</organism>
<proteinExistence type="predicted"/>
<sequence length="355" mass="40538">MTKQLSLVCAGLAFMLSLTVGQKSVLADSRGESFLASEFQEIRGYVSTEARFYPHREVLAGQSRHQASIAAEPEDYVEWANYTSLTITPFARIDFADSRRTHVDMREFLLRVVPGNWELALGFGKVFWGVAEAKHLVDVVNQTDIIESLDWEDKFGQPMAHFSFSYDWGFVDFFVMPYFRERIFPSRSGRLRSAVLVDTGQSRFRSGAGRWHPDFAVRYSNNIGGWDLGASHFYGTNREPTLSNVGLSSDGAVVLIPEYELINQPSIDLQYTRGAWLWKLESLFRQGQKNSLGREQNYYSFIGGFEYNNFGVFETNLDLGLLFEYMRDSRLNKSTDSLQHDVFSGIRLTFNDEAD</sequence>
<reference evidence="1" key="1">
    <citation type="submission" date="2018-05" db="EMBL/GenBank/DDBJ databases">
        <authorList>
            <person name="Lanie J.A."/>
            <person name="Ng W.-L."/>
            <person name="Kazmierczak K.M."/>
            <person name="Andrzejewski T.M."/>
            <person name="Davidsen T.M."/>
            <person name="Wayne K.J."/>
            <person name="Tettelin H."/>
            <person name="Glass J.I."/>
            <person name="Rusch D."/>
            <person name="Podicherti R."/>
            <person name="Tsui H.-C.T."/>
            <person name="Winkler M.E."/>
        </authorList>
    </citation>
    <scope>NUCLEOTIDE SEQUENCE</scope>
</reference>
<evidence type="ECO:0000313" key="1">
    <source>
        <dbReference type="EMBL" id="SVB38956.1"/>
    </source>
</evidence>
<dbReference type="EMBL" id="UINC01039863">
    <property type="protein sequence ID" value="SVB38956.1"/>
    <property type="molecule type" value="Genomic_DNA"/>
</dbReference>
<name>A0A382DKE6_9ZZZZ</name>
<gene>
    <name evidence="1" type="ORF">METZ01_LOCUS191810</name>
</gene>